<evidence type="ECO:0000313" key="14">
    <source>
        <dbReference type="Proteomes" id="UP000335636"/>
    </source>
</evidence>
<dbReference type="PANTHER" id="PTHR43807">
    <property type="entry name" value="FI04487P"/>
    <property type="match status" value="1"/>
</dbReference>
<dbReference type="GO" id="GO:0005739">
    <property type="term" value="C:mitochondrion"/>
    <property type="evidence" value="ECO:0007669"/>
    <property type="project" value="TreeGrafter"/>
</dbReference>
<dbReference type="InterPro" id="IPR004839">
    <property type="entry name" value="Aminotransferase_I/II_large"/>
</dbReference>
<reference evidence="13 14" key="1">
    <citation type="submission" date="2019-04" db="EMBL/GenBank/DDBJ databases">
        <authorList>
            <person name="Alioto T."/>
            <person name="Alioto T."/>
        </authorList>
    </citation>
    <scope>NUCLEOTIDE SEQUENCE [LARGE SCALE GENOMIC DNA]</scope>
</reference>
<evidence type="ECO:0000256" key="5">
    <source>
        <dbReference type="ARBA" id="ARBA00022679"/>
    </source>
</evidence>
<reference evidence="12" key="2">
    <citation type="submission" date="2020-08" db="EMBL/GenBank/DDBJ databases">
        <authorList>
            <person name="Shumante A."/>
            <person name="Zimin A.V."/>
            <person name="Puiu D."/>
            <person name="Salzberg S.L."/>
        </authorList>
    </citation>
    <scope>NUCLEOTIDE SEQUENCE</scope>
    <source>
        <strain evidence="12">WC2-LM</strain>
        <tissue evidence="12">Liver</tissue>
    </source>
</reference>
<dbReference type="EMBL" id="WJEC01000041">
    <property type="protein sequence ID" value="KAF7486381.1"/>
    <property type="molecule type" value="Genomic_DNA"/>
</dbReference>
<comment type="cofactor">
    <cofactor evidence="1">
        <name>pyridoxal 5'-phosphate</name>
        <dbReference type="ChEBI" id="CHEBI:597326"/>
    </cofactor>
</comment>
<dbReference type="EMBL" id="CABDUW010000103">
    <property type="protein sequence ID" value="VTJ58458.1"/>
    <property type="molecule type" value="Genomic_DNA"/>
</dbReference>
<evidence type="ECO:0000256" key="1">
    <source>
        <dbReference type="ARBA" id="ARBA00001933"/>
    </source>
</evidence>
<accession>A0A5E4AMB4</accession>
<keyword evidence="4" id="KW-0032">Aminotransferase</keyword>
<gene>
    <name evidence="12" type="ORF">GHT09_001429</name>
    <name evidence="13" type="ORF">MONAX_5E008930</name>
</gene>
<evidence type="ECO:0000256" key="8">
    <source>
        <dbReference type="ARBA" id="ARBA00047478"/>
    </source>
</evidence>
<comment type="catalytic activity">
    <reaction evidence="8">
        <text>L-kynurenine + 2-oxoglutarate = kynurenate + L-glutamate + H2O</text>
        <dbReference type="Rhea" id="RHEA:65560"/>
        <dbReference type="ChEBI" id="CHEBI:15377"/>
        <dbReference type="ChEBI" id="CHEBI:16810"/>
        <dbReference type="ChEBI" id="CHEBI:29985"/>
        <dbReference type="ChEBI" id="CHEBI:57959"/>
        <dbReference type="ChEBI" id="CHEBI:58454"/>
        <dbReference type="EC" id="2.6.1.7"/>
    </reaction>
    <physiologicalReaction direction="left-to-right" evidence="8">
        <dbReference type="Rhea" id="RHEA:65561"/>
    </physiologicalReaction>
</comment>
<keyword evidence="5" id="KW-0808">Transferase</keyword>
<dbReference type="EC" id="2.6.1.7" evidence="3"/>
<dbReference type="GO" id="GO:0016212">
    <property type="term" value="F:kynurenine-oxoglutarate transaminase activity"/>
    <property type="evidence" value="ECO:0007669"/>
    <property type="project" value="UniProtKB-EC"/>
</dbReference>
<evidence type="ECO:0000313" key="13">
    <source>
        <dbReference type="EMBL" id="VTJ58458.1"/>
    </source>
</evidence>
<comment type="catalytic activity">
    <reaction evidence="9">
        <text>an S-substituted L-cysteine + H2O = a thiol + pyruvate + NH4(+)</text>
        <dbReference type="Rhea" id="RHEA:18121"/>
        <dbReference type="ChEBI" id="CHEBI:15361"/>
        <dbReference type="ChEBI" id="CHEBI:15377"/>
        <dbReference type="ChEBI" id="CHEBI:28938"/>
        <dbReference type="ChEBI" id="CHEBI:29256"/>
        <dbReference type="ChEBI" id="CHEBI:58717"/>
        <dbReference type="EC" id="4.4.1.13"/>
    </reaction>
    <physiologicalReaction direction="left-to-right" evidence="9">
        <dbReference type="Rhea" id="RHEA:18122"/>
    </physiologicalReaction>
</comment>
<dbReference type="Proteomes" id="UP000662637">
    <property type="component" value="Unassembled WGS sequence"/>
</dbReference>
<sequence length="153" mass="17002">MTLMAGGRPVFVSLKPVRMPCGVWWAQGPTDWVGLGPGRWDRKDTSEGDQVLWAGRCSGLQSPREESPTQDGELDSSSNWRLDPTELASKFTSRTKALVLNTPNNPLGKVFSEAELELVARLCQQHDVLCISDEVYQWLVYDGLLETLSSSFT</sequence>
<dbReference type="Gene3D" id="3.40.640.10">
    <property type="entry name" value="Type I PLP-dependent aspartate aminotransferase-like (Major domain)"/>
    <property type="match status" value="1"/>
</dbReference>
<comment type="similarity">
    <text evidence="2">Belongs to the class-I pyridoxal-phosphate-dependent aminotransferase family.</text>
</comment>
<evidence type="ECO:0000256" key="9">
    <source>
        <dbReference type="ARBA" id="ARBA00049325"/>
    </source>
</evidence>
<dbReference type="AlphaFoldDB" id="A0A5E4AMB4"/>
<dbReference type="Pfam" id="PF00155">
    <property type="entry name" value="Aminotran_1_2"/>
    <property type="match status" value="1"/>
</dbReference>
<feature type="region of interest" description="Disordered" evidence="10">
    <location>
        <begin position="57"/>
        <end position="81"/>
    </location>
</feature>
<feature type="domain" description="Aminotransferase class I/classII large" evidence="11">
    <location>
        <begin position="73"/>
        <end position="143"/>
    </location>
</feature>
<evidence type="ECO:0000256" key="7">
    <source>
        <dbReference type="ARBA" id="ARBA00024016"/>
    </source>
</evidence>
<evidence type="ECO:0000256" key="6">
    <source>
        <dbReference type="ARBA" id="ARBA00022898"/>
    </source>
</evidence>
<evidence type="ECO:0000256" key="10">
    <source>
        <dbReference type="SAM" id="MobiDB-lite"/>
    </source>
</evidence>
<dbReference type="InterPro" id="IPR015421">
    <property type="entry name" value="PyrdxlP-dep_Trfase_major"/>
</dbReference>
<keyword evidence="14" id="KW-1185">Reference proteome</keyword>
<dbReference type="GO" id="GO:0047804">
    <property type="term" value="F:cysteine-S-conjugate beta-lyase activity"/>
    <property type="evidence" value="ECO:0007669"/>
    <property type="project" value="UniProtKB-EC"/>
</dbReference>
<dbReference type="GO" id="GO:0030170">
    <property type="term" value="F:pyridoxal phosphate binding"/>
    <property type="evidence" value="ECO:0007669"/>
    <property type="project" value="InterPro"/>
</dbReference>
<dbReference type="SUPFAM" id="SSF53383">
    <property type="entry name" value="PLP-dependent transferases"/>
    <property type="match status" value="1"/>
</dbReference>
<comment type="pathway">
    <text evidence="7">Amino-acid degradation; L-kynurenine degradation; kynurenate from L-kynurenine: step 1/2.</text>
</comment>
<evidence type="ECO:0000256" key="4">
    <source>
        <dbReference type="ARBA" id="ARBA00022576"/>
    </source>
</evidence>
<evidence type="ECO:0000259" key="11">
    <source>
        <dbReference type="Pfam" id="PF00155"/>
    </source>
</evidence>
<protein>
    <recommendedName>
        <fullName evidence="3">kynurenine--oxoglutarate transaminase</fullName>
        <ecNumber evidence="3">2.6.1.7</ecNumber>
    </recommendedName>
</protein>
<keyword evidence="6" id="KW-0663">Pyridoxal phosphate</keyword>
<proteinExistence type="inferred from homology"/>
<dbReference type="PANTHER" id="PTHR43807:SF14">
    <property type="entry name" value="KYNURENINE--OXOGLUTARATE TRANSAMINASE 1"/>
    <property type="match status" value="1"/>
</dbReference>
<dbReference type="InterPro" id="IPR015424">
    <property type="entry name" value="PyrdxlP-dep_Trfase"/>
</dbReference>
<name>A0A5E4AMB4_MARMO</name>
<dbReference type="InterPro" id="IPR051326">
    <property type="entry name" value="Kynurenine-oxoglutarate_AT"/>
</dbReference>
<evidence type="ECO:0000313" key="12">
    <source>
        <dbReference type="EMBL" id="KAF7486381.1"/>
    </source>
</evidence>
<evidence type="ECO:0000256" key="3">
    <source>
        <dbReference type="ARBA" id="ARBA00012751"/>
    </source>
</evidence>
<evidence type="ECO:0000256" key="2">
    <source>
        <dbReference type="ARBA" id="ARBA00007441"/>
    </source>
</evidence>
<organism evidence="13 14">
    <name type="scientific">Marmota monax</name>
    <name type="common">Woodchuck</name>
    <dbReference type="NCBI Taxonomy" id="9995"/>
    <lineage>
        <taxon>Eukaryota</taxon>
        <taxon>Metazoa</taxon>
        <taxon>Chordata</taxon>
        <taxon>Craniata</taxon>
        <taxon>Vertebrata</taxon>
        <taxon>Euteleostomi</taxon>
        <taxon>Mammalia</taxon>
        <taxon>Eutheria</taxon>
        <taxon>Euarchontoglires</taxon>
        <taxon>Glires</taxon>
        <taxon>Rodentia</taxon>
        <taxon>Sciuromorpha</taxon>
        <taxon>Sciuridae</taxon>
        <taxon>Xerinae</taxon>
        <taxon>Marmotini</taxon>
        <taxon>Marmota</taxon>
    </lineage>
</organism>
<dbReference type="Proteomes" id="UP000335636">
    <property type="component" value="Unassembled WGS sequence"/>
</dbReference>